<evidence type="ECO:0000256" key="1">
    <source>
        <dbReference type="SAM" id="Phobius"/>
    </source>
</evidence>
<keyword evidence="3" id="KW-1185">Reference proteome</keyword>
<dbReference type="AlphaFoldDB" id="A0A4C1Z1B9"/>
<keyword evidence="1" id="KW-0812">Transmembrane</keyword>
<protein>
    <submittedName>
        <fullName evidence="2">Uncharacterized protein</fullName>
    </submittedName>
</protein>
<reference evidence="2 3" key="1">
    <citation type="journal article" date="2019" name="Commun. Biol.">
        <title>The bagworm genome reveals a unique fibroin gene that provides high tensile strength.</title>
        <authorList>
            <person name="Kono N."/>
            <person name="Nakamura H."/>
            <person name="Ohtoshi R."/>
            <person name="Tomita M."/>
            <person name="Numata K."/>
            <person name="Arakawa K."/>
        </authorList>
    </citation>
    <scope>NUCLEOTIDE SEQUENCE [LARGE SCALE GENOMIC DNA]</scope>
</reference>
<sequence>MIQCAGLTLPDPSFFSLVCLFYAITFMINFTVAEFRGACAVTGSRHTYLPICRALNKAVNIPGVRYFVAPLRLSGLASISPMHFNSLSTRRLACSVKVLVAHSLSIGYSIAQKAGNVLVISLGLGVSMGDDDNLIPCCEAAAREHDSRRSITGQVENVQFGVPLAKHHLSYE</sequence>
<dbReference type="EMBL" id="BGZK01001472">
    <property type="protein sequence ID" value="GBP80639.1"/>
    <property type="molecule type" value="Genomic_DNA"/>
</dbReference>
<accession>A0A4C1Z1B9</accession>
<keyword evidence="1" id="KW-0472">Membrane</keyword>
<evidence type="ECO:0000313" key="3">
    <source>
        <dbReference type="Proteomes" id="UP000299102"/>
    </source>
</evidence>
<proteinExistence type="predicted"/>
<organism evidence="2 3">
    <name type="scientific">Eumeta variegata</name>
    <name type="common">Bagworm moth</name>
    <name type="synonym">Eumeta japonica</name>
    <dbReference type="NCBI Taxonomy" id="151549"/>
    <lineage>
        <taxon>Eukaryota</taxon>
        <taxon>Metazoa</taxon>
        <taxon>Ecdysozoa</taxon>
        <taxon>Arthropoda</taxon>
        <taxon>Hexapoda</taxon>
        <taxon>Insecta</taxon>
        <taxon>Pterygota</taxon>
        <taxon>Neoptera</taxon>
        <taxon>Endopterygota</taxon>
        <taxon>Lepidoptera</taxon>
        <taxon>Glossata</taxon>
        <taxon>Ditrysia</taxon>
        <taxon>Tineoidea</taxon>
        <taxon>Psychidae</taxon>
        <taxon>Oiketicinae</taxon>
        <taxon>Eumeta</taxon>
    </lineage>
</organism>
<keyword evidence="1" id="KW-1133">Transmembrane helix</keyword>
<feature type="transmembrane region" description="Helical" evidence="1">
    <location>
        <begin position="14"/>
        <end position="35"/>
    </location>
</feature>
<comment type="caution">
    <text evidence="2">The sequence shown here is derived from an EMBL/GenBank/DDBJ whole genome shotgun (WGS) entry which is preliminary data.</text>
</comment>
<name>A0A4C1Z1B9_EUMVA</name>
<dbReference type="Proteomes" id="UP000299102">
    <property type="component" value="Unassembled WGS sequence"/>
</dbReference>
<gene>
    <name evidence="2" type="ORF">EVAR_58897_1</name>
</gene>
<evidence type="ECO:0000313" key="2">
    <source>
        <dbReference type="EMBL" id="GBP80639.1"/>
    </source>
</evidence>